<dbReference type="InterPro" id="IPR020845">
    <property type="entry name" value="AMP-binding_CS"/>
</dbReference>
<comment type="caution">
    <text evidence="3">The sequence shown here is derived from an EMBL/GenBank/DDBJ whole genome shotgun (WGS) entry which is preliminary data.</text>
</comment>
<dbReference type="InterPro" id="IPR045851">
    <property type="entry name" value="AMP-bd_C_sf"/>
</dbReference>
<dbReference type="Gene3D" id="3.30.300.30">
    <property type="match status" value="1"/>
</dbReference>
<protein>
    <submittedName>
        <fullName evidence="3">Fatty-acyl-CoA synthase</fullName>
        <ecNumber evidence="3">6.2.1.-</ecNumber>
    </submittedName>
</protein>
<proteinExistence type="predicted"/>
<dbReference type="Pfam" id="PF00501">
    <property type="entry name" value="AMP-binding"/>
    <property type="match status" value="1"/>
</dbReference>
<feature type="domain" description="AMP-dependent synthetase/ligase" evidence="1">
    <location>
        <begin position="11"/>
        <end position="379"/>
    </location>
</feature>
<dbReference type="Proteomes" id="UP000568380">
    <property type="component" value="Unassembled WGS sequence"/>
</dbReference>
<reference evidence="3 4" key="1">
    <citation type="submission" date="2020-08" db="EMBL/GenBank/DDBJ databases">
        <title>Genomic Encyclopedia of Type Strains, Phase IV (KMG-IV): sequencing the most valuable type-strain genomes for metagenomic binning, comparative biology and taxonomic classification.</title>
        <authorList>
            <person name="Goeker M."/>
        </authorList>
    </citation>
    <scope>NUCLEOTIDE SEQUENCE [LARGE SCALE GENOMIC DNA]</scope>
    <source>
        <strain evidence="3 4">DSM 45385</strain>
    </source>
</reference>
<evidence type="ECO:0000259" key="1">
    <source>
        <dbReference type="Pfam" id="PF00501"/>
    </source>
</evidence>
<dbReference type="InterPro" id="IPR025110">
    <property type="entry name" value="AMP-bd_C"/>
</dbReference>
<sequence>MSRTFNLADLFESVARAVPSRTALVAGERRLTYRELDERATRFACHLSGMRVGRGDRVGILARNRAEWKESELACFKLRAVPVNLDHRCREDDLTHVLRDSGCAALVGEAGLLARVPWFTNTISYGPPYERAVALPRSLPEPQERSGDDHYLIYTAGTTGRPKGVLWRHEDVFFAAMGSFVSEPVASAEQVAENAAAGAGLRMLVCAPLAQAAGQWLGWTCHTTGGTLILWTGRGFDPRAVVRLAEAERAQVVVLTGDAMARPLLAAVKPGELAGLMAVVTGAAAMSGETKAGLLAAVPGLAAVVDALGAAESGLACQAMGAGFGPADGAGAGFGPADGSGAGFGLADGAAVLADGFELAAPGEEGVLGRTGRVARGYWNGADFPCDARGRRWAVPGDLARVEDDGSVTLLGRVANVIRTGGGEVRAEEVEAAVRAHPAVYDAVVVGGPEGRVTAVVAPVAPLSLAELAAHCAGRLDAHAVPGVLRLVSEIHRSPAGQPDYTWARNVAGT</sequence>
<dbReference type="PANTHER" id="PTHR43767">
    <property type="entry name" value="LONG-CHAIN-FATTY-ACID--COA LIGASE"/>
    <property type="match status" value="1"/>
</dbReference>
<keyword evidence="3" id="KW-0436">Ligase</keyword>
<dbReference type="AlphaFoldDB" id="A0A7W8ADI9"/>
<dbReference type="GO" id="GO:0016877">
    <property type="term" value="F:ligase activity, forming carbon-sulfur bonds"/>
    <property type="evidence" value="ECO:0007669"/>
    <property type="project" value="UniProtKB-ARBA"/>
</dbReference>
<accession>A0A7W8ADI9</accession>
<dbReference type="RefSeq" id="WP_184971285.1">
    <property type="nucleotide sequence ID" value="NZ_JACHIN010000014.1"/>
</dbReference>
<dbReference type="Gene3D" id="3.40.50.12780">
    <property type="entry name" value="N-terminal domain of ligase-like"/>
    <property type="match status" value="1"/>
</dbReference>
<dbReference type="InterPro" id="IPR042099">
    <property type="entry name" value="ANL_N_sf"/>
</dbReference>
<feature type="domain" description="AMP-binding enzyme C-terminal" evidence="2">
    <location>
        <begin position="429"/>
        <end position="496"/>
    </location>
</feature>
<dbReference type="PROSITE" id="PS00455">
    <property type="entry name" value="AMP_BINDING"/>
    <property type="match status" value="1"/>
</dbReference>
<organism evidence="3 4">
    <name type="scientific">Nonomuraea endophytica</name>
    <dbReference type="NCBI Taxonomy" id="714136"/>
    <lineage>
        <taxon>Bacteria</taxon>
        <taxon>Bacillati</taxon>
        <taxon>Actinomycetota</taxon>
        <taxon>Actinomycetes</taxon>
        <taxon>Streptosporangiales</taxon>
        <taxon>Streptosporangiaceae</taxon>
        <taxon>Nonomuraea</taxon>
    </lineage>
</organism>
<dbReference type="SUPFAM" id="SSF56801">
    <property type="entry name" value="Acetyl-CoA synthetase-like"/>
    <property type="match status" value="1"/>
</dbReference>
<gene>
    <name evidence="3" type="ORF">HNR40_008269</name>
</gene>
<evidence type="ECO:0000313" key="3">
    <source>
        <dbReference type="EMBL" id="MBB5082773.1"/>
    </source>
</evidence>
<name>A0A7W8ADI9_9ACTN</name>
<dbReference type="EMBL" id="JACHIN010000014">
    <property type="protein sequence ID" value="MBB5082773.1"/>
    <property type="molecule type" value="Genomic_DNA"/>
</dbReference>
<dbReference type="EC" id="6.2.1.-" evidence="3"/>
<dbReference type="InterPro" id="IPR000873">
    <property type="entry name" value="AMP-dep_synth/lig_dom"/>
</dbReference>
<evidence type="ECO:0000259" key="2">
    <source>
        <dbReference type="Pfam" id="PF13193"/>
    </source>
</evidence>
<evidence type="ECO:0000313" key="4">
    <source>
        <dbReference type="Proteomes" id="UP000568380"/>
    </source>
</evidence>
<keyword evidence="4" id="KW-1185">Reference proteome</keyword>
<dbReference type="InterPro" id="IPR050237">
    <property type="entry name" value="ATP-dep_AMP-bd_enzyme"/>
</dbReference>
<dbReference type="PANTHER" id="PTHR43767:SF10">
    <property type="entry name" value="SURFACTIN SYNTHASE SUBUNIT 1"/>
    <property type="match status" value="1"/>
</dbReference>
<dbReference type="Pfam" id="PF13193">
    <property type="entry name" value="AMP-binding_C"/>
    <property type="match status" value="1"/>
</dbReference>